<evidence type="ECO:0000313" key="4">
    <source>
        <dbReference type="Proteomes" id="UP000319353"/>
    </source>
</evidence>
<dbReference type="InterPro" id="IPR042099">
    <property type="entry name" value="ANL_N_sf"/>
</dbReference>
<dbReference type="InterPro" id="IPR045851">
    <property type="entry name" value="AMP-bd_C_sf"/>
</dbReference>
<dbReference type="Gene3D" id="3.30.300.30">
    <property type="match status" value="1"/>
</dbReference>
<dbReference type="InterPro" id="IPR000873">
    <property type="entry name" value="AMP-dep_synth/lig_dom"/>
</dbReference>
<proteinExistence type="predicted"/>
<evidence type="ECO:0000259" key="2">
    <source>
        <dbReference type="Pfam" id="PF13193"/>
    </source>
</evidence>
<dbReference type="InterPro" id="IPR010071">
    <property type="entry name" value="AA_adenyl_dom"/>
</dbReference>
<dbReference type="GO" id="GO:0043041">
    <property type="term" value="P:amino acid activation for nonribosomal peptide biosynthetic process"/>
    <property type="evidence" value="ECO:0007669"/>
    <property type="project" value="TreeGrafter"/>
</dbReference>
<dbReference type="InterPro" id="IPR025110">
    <property type="entry name" value="AMP-bd_C"/>
</dbReference>
<sequence length="538" mass="58245">MISLLQHWVMGQAERRPDATALVMGGDRLTYGQLDTLSNQLARTLKAAGCERGDRVCFLLPKSPLAIVSMLGILKADCIYIPVDPSSPAPRVAKIVQSGGPRVILAGSSAAPLLDELLSHEQLGGTTAIGWLDQGRGPAVGEHVAPRFSLEDVRRAATSPLAFRNEARDPAHILFTSGSTGTPKGVVITHGSVIRFVEWATGYFGLGPADRMSGHPPLHFDLSTFDVFGTFAAGAQIHLVPPDLNLLPTALAQFIRTAELTQWFSVPSLLSYLAKFDVVKFNDFPTLRRLLWCGEVFPTPALRYWMTRLPHVKFTNLYGPTETTIASSYYTVPHCPEDDRAAIPIGSPCAGEELLVLNQRLERVPPGEVGDLYIRGGGLSPGYWRDAEKTHAAFLPNPFASDPADRIYRTGDLASIGGDGLVYFLGRADSQIKSRGYRIELGEIETALNALTCLRECAVVAVSTDGFEGTAICCAYVPSPGVAVTPGELRHALAKLLPAPMLPSRWMAYERLPRNANGKFDRRLLQEAFASNETVAAG</sequence>
<dbReference type="PANTHER" id="PTHR45527">
    <property type="entry name" value="NONRIBOSOMAL PEPTIDE SYNTHETASE"/>
    <property type="match status" value="1"/>
</dbReference>
<dbReference type="PROSITE" id="PS00455">
    <property type="entry name" value="AMP_BINDING"/>
    <property type="match status" value="1"/>
</dbReference>
<dbReference type="CDD" id="cd05930">
    <property type="entry name" value="A_NRPS"/>
    <property type="match status" value="1"/>
</dbReference>
<accession>A0A537LGA8</accession>
<dbReference type="SUPFAM" id="SSF56801">
    <property type="entry name" value="Acetyl-CoA synthetase-like"/>
    <property type="match status" value="1"/>
</dbReference>
<dbReference type="GO" id="GO:0005737">
    <property type="term" value="C:cytoplasm"/>
    <property type="evidence" value="ECO:0007669"/>
    <property type="project" value="TreeGrafter"/>
</dbReference>
<name>A0A537LGA8_9BACT</name>
<dbReference type="NCBIfam" id="TIGR01733">
    <property type="entry name" value="AA-adenyl-dom"/>
    <property type="match status" value="1"/>
</dbReference>
<dbReference type="EMBL" id="VBAL01000009">
    <property type="protein sequence ID" value="TMJ06737.1"/>
    <property type="molecule type" value="Genomic_DNA"/>
</dbReference>
<dbReference type="PANTHER" id="PTHR45527:SF1">
    <property type="entry name" value="FATTY ACID SYNTHASE"/>
    <property type="match status" value="1"/>
</dbReference>
<dbReference type="GO" id="GO:0044550">
    <property type="term" value="P:secondary metabolite biosynthetic process"/>
    <property type="evidence" value="ECO:0007669"/>
    <property type="project" value="TreeGrafter"/>
</dbReference>
<dbReference type="GO" id="GO:0031177">
    <property type="term" value="F:phosphopantetheine binding"/>
    <property type="evidence" value="ECO:0007669"/>
    <property type="project" value="TreeGrafter"/>
</dbReference>
<comment type="caution">
    <text evidence="3">The sequence shown here is derived from an EMBL/GenBank/DDBJ whole genome shotgun (WGS) entry which is preliminary data.</text>
</comment>
<dbReference type="Pfam" id="PF00501">
    <property type="entry name" value="AMP-binding"/>
    <property type="match status" value="1"/>
</dbReference>
<dbReference type="InterPro" id="IPR020845">
    <property type="entry name" value="AMP-binding_CS"/>
</dbReference>
<gene>
    <name evidence="3" type="ORF">E6H01_00615</name>
</gene>
<dbReference type="Pfam" id="PF13193">
    <property type="entry name" value="AMP-binding_C"/>
    <property type="match status" value="1"/>
</dbReference>
<feature type="domain" description="AMP-dependent synthetase/ligase" evidence="1">
    <location>
        <begin position="12"/>
        <end position="384"/>
    </location>
</feature>
<feature type="domain" description="AMP-binding enzyme C-terminal" evidence="2">
    <location>
        <begin position="443"/>
        <end position="519"/>
    </location>
</feature>
<protein>
    <submittedName>
        <fullName evidence="3">Amino acid adenylation domain-containing protein</fullName>
    </submittedName>
</protein>
<dbReference type="AlphaFoldDB" id="A0A537LGA8"/>
<organism evidence="3 4">
    <name type="scientific">Candidatus Segetimicrobium genomatis</name>
    <dbReference type="NCBI Taxonomy" id="2569760"/>
    <lineage>
        <taxon>Bacteria</taxon>
        <taxon>Bacillati</taxon>
        <taxon>Candidatus Sysuimicrobiota</taxon>
        <taxon>Candidatus Sysuimicrobiia</taxon>
        <taxon>Candidatus Sysuimicrobiales</taxon>
        <taxon>Candidatus Segetimicrobiaceae</taxon>
        <taxon>Candidatus Segetimicrobium</taxon>
    </lineage>
</organism>
<dbReference type="Proteomes" id="UP000319353">
    <property type="component" value="Unassembled WGS sequence"/>
</dbReference>
<reference evidence="3 4" key="1">
    <citation type="journal article" date="2019" name="Nat. Microbiol.">
        <title>Mediterranean grassland soil C-N compound turnover is dependent on rainfall and depth, and is mediated by genomically divergent microorganisms.</title>
        <authorList>
            <person name="Diamond S."/>
            <person name="Andeer P.F."/>
            <person name="Li Z."/>
            <person name="Crits-Christoph A."/>
            <person name="Burstein D."/>
            <person name="Anantharaman K."/>
            <person name="Lane K.R."/>
            <person name="Thomas B.C."/>
            <person name="Pan C."/>
            <person name="Northen T.R."/>
            <person name="Banfield J.F."/>
        </authorList>
    </citation>
    <scope>NUCLEOTIDE SEQUENCE [LARGE SCALE GENOMIC DNA]</scope>
    <source>
        <strain evidence="3">NP_4</strain>
    </source>
</reference>
<evidence type="ECO:0000259" key="1">
    <source>
        <dbReference type="Pfam" id="PF00501"/>
    </source>
</evidence>
<dbReference type="Gene3D" id="3.40.50.12780">
    <property type="entry name" value="N-terminal domain of ligase-like"/>
    <property type="match status" value="1"/>
</dbReference>
<evidence type="ECO:0000313" key="3">
    <source>
        <dbReference type="EMBL" id="TMJ06737.1"/>
    </source>
</evidence>